<feature type="region of interest" description="Disordered" evidence="1">
    <location>
        <begin position="242"/>
        <end position="273"/>
    </location>
</feature>
<gene>
    <name evidence="4" type="ORF">G3I44_19465</name>
</gene>
<protein>
    <submittedName>
        <fullName evidence="4">DUF4129 domain-containing protein</fullName>
    </submittedName>
</protein>
<keyword evidence="2" id="KW-0812">Transmembrane</keyword>
<feature type="region of interest" description="Disordered" evidence="1">
    <location>
        <begin position="41"/>
        <end position="102"/>
    </location>
</feature>
<dbReference type="RefSeq" id="WP_163487922.1">
    <property type="nucleotide sequence ID" value="NZ_CP048739.1"/>
</dbReference>
<organism evidence="4 5">
    <name type="scientific">Halogeometricum borinquense</name>
    <dbReference type="NCBI Taxonomy" id="60847"/>
    <lineage>
        <taxon>Archaea</taxon>
        <taxon>Methanobacteriati</taxon>
        <taxon>Methanobacteriota</taxon>
        <taxon>Stenosarchaea group</taxon>
        <taxon>Halobacteria</taxon>
        <taxon>Halobacteriales</taxon>
        <taxon>Haloferacaceae</taxon>
        <taxon>Halogeometricum</taxon>
    </lineage>
</organism>
<evidence type="ECO:0000313" key="4">
    <source>
        <dbReference type="EMBL" id="QIB76249.1"/>
    </source>
</evidence>
<dbReference type="InterPro" id="IPR025403">
    <property type="entry name" value="TgpA-like_C"/>
</dbReference>
<accession>A0A6C0UQS6</accession>
<keyword evidence="2" id="KW-0472">Membrane</keyword>
<dbReference type="Pfam" id="PF13559">
    <property type="entry name" value="DUF4129"/>
    <property type="match status" value="1"/>
</dbReference>
<dbReference type="EMBL" id="CP048739">
    <property type="protein sequence ID" value="QIB76249.1"/>
    <property type="molecule type" value="Genomic_DNA"/>
</dbReference>
<reference evidence="4 5" key="1">
    <citation type="submission" date="2020-02" db="EMBL/GenBank/DDBJ databases">
        <title>Whole genome sequence of Halogeometricum borinquense strain wsp4.</title>
        <authorList>
            <person name="Verma D.K."/>
            <person name="Gopal K."/>
            <person name="Prasad E.S."/>
        </authorList>
    </citation>
    <scope>NUCLEOTIDE SEQUENCE [LARGE SCALE GENOMIC DNA]</scope>
    <source>
        <strain evidence="5">wsp4</strain>
    </source>
</reference>
<dbReference type="Proteomes" id="UP000465846">
    <property type="component" value="Chromosome"/>
</dbReference>
<dbReference type="GeneID" id="44081628"/>
<name>A0A6C0UQS6_9EURY</name>
<evidence type="ECO:0000313" key="5">
    <source>
        <dbReference type="Proteomes" id="UP000465846"/>
    </source>
</evidence>
<evidence type="ECO:0000256" key="2">
    <source>
        <dbReference type="SAM" id="Phobius"/>
    </source>
</evidence>
<feature type="transmembrane region" description="Helical" evidence="2">
    <location>
        <begin position="109"/>
        <end position="130"/>
    </location>
</feature>
<dbReference type="AlphaFoldDB" id="A0A6C0UQS6"/>
<sequence length="356" mass="36141">MSRDRTRAALALLCVVVVLFGGSLFPTAGFGSYPAGIGGGNGVPGAPGDSPGSGIDDRATPTPSPTEAAQTADDGQTETATGTPTPTPTPTETPVSDGPTDDGISMDGAFAGIMLIFGVCAAGLLVFSLAPGIDEQTTLAGLPIGRFQTNLRAFFAAVPRRTTSFLVGLSASVPGVLDRVFTVTAAAAESFGVIAKSLVRGSGRTLAVLGGSLGTVVTVLPRAFGGGLSALFGGLLRAGSGGLTGRRGNEREPNDGSPTPTADVEEETDPTPQSVEEAWAMMAERVPIGNRKAATPGEYARAAVAAGFPESAVQRLTRAFERVRYGGKSGRDELPSVRDALSRIRSFLDSNGGENA</sequence>
<proteinExistence type="predicted"/>
<evidence type="ECO:0000256" key="1">
    <source>
        <dbReference type="SAM" id="MobiDB-lite"/>
    </source>
</evidence>
<feature type="domain" description="Protein-glutamine gamma-glutamyltransferase-like C-terminal" evidence="3">
    <location>
        <begin position="277"/>
        <end position="340"/>
    </location>
</feature>
<evidence type="ECO:0000259" key="3">
    <source>
        <dbReference type="Pfam" id="PF13559"/>
    </source>
</evidence>
<keyword evidence="2" id="KW-1133">Transmembrane helix</keyword>